<dbReference type="EMBL" id="CABWKQ010000023">
    <property type="protein sequence ID" value="VWX36934.1"/>
    <property type="molecule type" value="Genomic_DNA"/>
</dbReference>
<feature type="domain" description="Peptidase M15C" evidence="2">
    <location>
        <begin position="119"/>
        <end position="187"/>
    </location>
</feature>
<dbReference type="RefSeq" id="WP_029330718.1">
    <property type="nucleotide sequence ID" value="NZ_LR732308.1"/>
</dbReference>
<dbReference type="Proteomes" id="UP000439752">
    <property type="component" value="Unassembled WGS sequence"/>
</dbReference>
<dbReference type="GO" id="GO:0008233">
    <property type="term" value="F:peptidase activity"/>
    <property type="evidence" value="ECO:0007669"/>
    <property type="project" value="InterPro"/>
</dbReference>
<dbReference type="Gene3D" id="3.30.1380.10">
    <property type="match status" value="1"/>
</dbReference>
<name>A0A653ICM3_9BACL</name>
<evidence type="ECO:0000259" key="2">
    <source>
        <dbReference type="Pfam" id="PF13539"/>
    </source>
</evidence>
<accession>A0A653ICM3</accession>
<organism evidence="3 4">
    <name type="scientific">Exiguobacterium oxidotolerans</name>
    <dbReference type="NCBI Taxonomy" id="223958"/>
    <lineage>
        <taxon>Bacteria</taxon>
        <taxon>Bacillati</taxon>
        <taxon>Bacillota</taxon>
        <taxon>Bacilli</taxon>
        <taxon>Bacillales</taxon>
        <taxon>Bacillales Family XII. Incertae Sedis</taxon>
        <taxon>Exiguobacterium</taxon>
    </lineage>
</organism>
<evidence type="ECO:0000313" key="4">
    <source>
        <dbReference type="Proteomes" id="UP000439752"/>
    </source>
</evidence>
<dbReference type="InterPro" id="IPR039561">
    <property type="entry name" value="Peptidase_M15C"/>
</dbReference>
<evidence type="ECO:0000313" key="3">
    <source>
        <dbReference type="EMBL" id="VWX36934.1"/>
    </source>
</evidence>
<sequence length="220" mass="24647">MKRGTIFAWILFLFAMFAVGLFLAASTNRLPSVLLDQPDLGIDSCPRDVAGENRLINASRDNLKQLHPAVEAGAEDLIRISHSCYDIDIRITQGYRTKKQQDALYAQGRSTSGDIVTNARGGESMHNYGLAIDFVQMIDGGISYDIDYDGNQSGKSDWREVADVGKALGFEWGGDWKRFVDYPHFEMNFNYSLSELKSGARPSKQEKANRTEEIEHLLES</sequence>
<evidence type="ECO:0000256" key="1">
    <source>
        <dbReference type="SAM" id="MobiDB-lite"/>
    </source>
</evidence>
<keyword evidence="4" id="KW-1185">Reference proteome</keyword>
<reference evidence="3 4" key="1">
    <citation type="submission" date="2019-10" db="EMBL/GenBank/DDBJ databases">
        <authorList>
            <person name="Karimi E."/>
        </authorList>
    </citation>
    <scope>NUCLEOTIDE SEQUENCE [LARGE SCALE GENOMIC DNA]</scope>
    <source>
        <strain evidence="3">Exiguobacterium sp. 9Y</strain>
    </source>
</reference>
<dbReference type="InterPro" id="IPR009045">
    <property type="entry name" value="Zn_M74/Hedgehog-like"/>
</dbReference>
<feature type="region of interest" description="Disordered" evidence="1">
    <location>
        <begin position="198"/>
        <end position="220"/>
    </location>
</feature>
<protein>
    <submittedName>
        <fullName evidence="3">Peptidase M15</fullName>
    </submittedName>
</protein>
<dbReference type="Pfam" id="PF13539">
    <property type="entry name" value="Peptidase_M15_4"/>
    <property type="match status" value="1"/>
</dbReference>
<dbReference type="CDD" id="cd14845">
    <property type="entry name" value="L-Ala-D-Glu_peptidase_like"/>
    <property type="match status" value="1"/>
</dbReference>
<feature type="compositionally biased region" description="Basic and acidic residues" evidence="1">
    <location>
        <begin position="203"/>
        <end position="220"/>
    </location>
</feature>
<dbReference type="SUPFAM" id="SSF55166">
    <property type="entry name" value="Hedgehog/DD-peptidase"/>
    <property type="match status" value="1"/>
</dbReference>
<dbReference type="AlphaFoldDB" id="A0A653ICM3"/>
<gene>
    <name evidence="3" type="ORF">EXIGUO9Y_30153</name>
</gene>
<proteinExistence type="predicted"/>